<sequence length="370" mass="38433">MDVVPVGSGALAPVPPGPLPPVGPAPAGGPAPAPVNPGPVTQAVGPAPSASPPVIQTPPAPPAPPVQQPPSYQPTPPAVQYQQPPQPYQPPVPGGSGGPTPLPTVDPKAPPAGQPTNVTPPGAWTGAAPATDLPRAQIINYARFDLGFDLEQRGPSGISRVDLWVTRDEGKSWAKWSQHDGKGGAVRVALDVRENANQLEGNYGFRLVPVSGAGLSEREPAAGDSPDMRVVVDVTPPQIDLFPPASDPNTPDTLVIQWRATDRNFGDDPITLEWSDAPAGPWKPIASAGNDPVVQTTAINAPVAKRLANTGQYAWRVPAGIPPRVYLKATARDSAGNVKEVVTRDPILVDLTKPRAKISGIVQQPIAPRP</sequence>
<feature type="region of interest" description="Disordered" evidence="1">
    <location>
        <begin position="1"/>
        <end position="128"/>
    </location>
</feature>
<feature type="compositionally biased region" description="Low complexity" evidence="1">
    <location>
        <begin position="119"/>
        <end position="128"/>
    </location>
</feature>
<proteinExistence type="predicted"/>
<feature type="compositionally biased region" description="Pro residues" evidence="1">
    <location>
        <begin position="13"/>
        <end position="37"/>
    </location>
</feature>
<dbReference type="RefSeq" id="WP_171469290.1">
    <property type="nucleotide sequence ID" value="NZ_CP053452.2"/>
</dbReference>
<dbReference type="Proteomes" id="UP000503447">
    <property type="component" value="Chromosome"/>
</dbReference>
<name>A0A6M5YI65_9BACT</name>
<feature type="compositionally biased region" description="Pro residues" evidence="1">
    <location>
        <begin position="84"/>
        <end position="93"/>
    </location>
</feature>
<feature type="compositionally biased region" description="Pro residues" evidence="1">
    <location>
        <begin position="100"/>
        <end position="113"/>
    </location>
</feature>
<gene>
    <name evidence="2" type="ORF">FTUN_0500</name>
</gene>
<evidence type="ECO:0000313" key="3">
    <source>
        <dbReference type="Proteomes" id="UP000503447"/>
    </source>
</evidence>
<keyword evidence="3" id="KW-1185">Reference proteome</keyword>
<feature type="compositionally biased region" description="Low complexity" evidence="1">
    <location>
        <begin position="1"/>
        <end position="12"/>
    </location>
</feature>
<dbReference type="PRINTS" id="PR01217">
    <property type="entry name" value="PRICHEXTENSN"/>
</dbReference>
<organism evidence="2 3">
    <name type="scientific">Frigoriglobus tundricola</name>
    <dbReference type="NCBI Taxonomy" id="2774151"/>
    <lineage>
        <taxon>Bacteria</taxon>
        <taxon>Pseudomonadati</taxon>
        <taxon>Planctomycetota</taxon>
        <taxon>Planctomycetia</taxon>
        <taxon>Gemmatales</taxon>
        <taxon>Gemmataceae</taxon>
        <taxon>Frigoriglobus</taxon>
    </lineage>
</organism>
<dbReference type="KEGG" id="ftj:FTUN_0500"/>
<protein>
    <submittedName>
        <fullName evidence="2">Uncharacterized protein</fullName>
    </submittedName>
</protein>
<evidence type="ECO:0000313" key="2">
    <source>
        <dbReference type="EMBL" id="QJW93000.1"/>
    </source>
</evidence>
<reference evidence="3" key="1">
    <citation type="submission" date="2020-05" db="EMBL/GenBank/DDBJ databases">
        <title>Frigoriglobus tundricola gen. nov., sp. nov., a psychrotolerant cellulolytic planctomycete of the family Gemmataceae with two divergent copies of 16S rRNA gene.</title>
        <authorList>
            <person name="Kulichevskaya I.S."/>
            <person name="Ivanova A.A."/>
            <person name="Naumoff D.G."/>
            <person name="Beletsky A.V."/>
            <person name="Rijpstra W.I.C."/>
            <person name="Sinninghe Damste J.S."/>
            <person name="Mardanov A.V."/>
            <person name="Ravin N.V."/>
            <person name="Dedysh S.N."/>
        </authorList>
    </citation>
    <scope>NUCLEOTIDE SEQUENCE [LARGE SCALE GENOMIC DNA]</scope>
    <source>
        <strain evidence="3">PL17</strain>
    </source>
</reference>
<dbReference type="EMBL" id="CP053452">
    <property type="protein sequence ID" value="QJW93000.1"/>
    <property type="molecule type" value="Genomic_DNA"/>
</dbReference>
<evidence type="ECO:0000256" key="1">
    <source>
        <dbReference type="SAM" id="MobiDB-lite"/>
    </source>
</evidence>
<accession>A0A6M5YI65</accession>
<feature type="compositionally biased region" description="Pro residues" evidence="1">
    <location>
        <begin position="49"/>
        <end position="77"/>
    </location>
</feature>
<dbReference type="AlphaFoldDB" id="A0A6M5YI65"/>